<name>A0A4R3VBY7_9BURK</name>
<reference evidence="9 10" key="1">
    <citation type="submission" date="2019-03" db="EMBL/GenBank/DDBJ databases">
        <title>Genomic Encyclopedia of Type Strains, Phase IV (KMG-IV): sequencing the most valuable type-strain genomes for metagenomic binning, comparative biology and taxonomic classification.</title>
        <authorList>
            <person name="Goeker M."/>
        </authorList>
    </citation>
    <scope>NUCLEOTIDE SEQUENCE [LARGE SCALE GENOMIC DNA]</scope>
    <source>
        <strain evidence="9 10">DSM 100048</strain>
    </source>
</reference>
<dbReference type="SUPFAM" id="SSF160355">
    <property type="entry name" value="Bacterial polysaccharide co-polymerase-like"/>
    <property type="match status" value="1"/>
</dbReference>
<feature type="transmembrane region" description="Helical" evidence="6">
    <location>
        <begin position="320"/>
        <end position="340"/>
    </location>
</feature>
<feature type="transmembrane region" description="Helical" evidence="6">
    <location>
        <begin position="34"/>
        <end position="53"/>
    </location>
</feature>
<dbReference type="InterPro" id="IPR050445">
    <property type="entry name" value="Bact_polysacc_biosynth/exp"/>
</dbReference>
<dbReference type="OrthoDB" id="8681491at2"/>
<dbReference type="GO" id="GO:0005886">
    <property type="term" value="C:plasma membrane"/>
    <property type="evidence" value="ECO:0007669"/>
    <property type="project" value="UniProtKB-SubCell"/>
</dbReference>
<proteinExistence type="predicted"/>
<organism evidence="9 10">
    <name type="scientific">Paracandidimonas soli</name>
    <dbReference type="NCBI Taxonomy" id="1917182"/>
    <lineage>
        <taxon>Bacteria</taxon>
        <taxon>Pseudomonadati</taxon>
        <taxon>Pseudomonadota</taxon>
        <taxon>Betaproteobacteria</taxon>
        <taxon>Burkholderiales</taxon>
        <taxon>Alcaligenaceae</taxon>
        <taxon>Paracandidimonas</taxon>
    </lineage>
</organism>
<protein>
    <submittedName>
        <fullName evidence="9">Chain length determinant protein (Polysaccharide antigen chain regulator)</fullName>
    </submittedName>
</protein>
<dbReference type="PANTHER" id="PTHR32309">
    <property type="entry name" value="TYROSINE-PROTEIN KINASE"/>
    <property type="match status" value="1"/>
</dbReference>
<gene>
    <name evidence="9" type="ORF">EV686_101274</name>
</gene>
<dbReference type="Pfam" id="PF13807">
    <property type="entry name" value="GNVR"/>
    <property type="match status" value="1"/>
</dbReference>
<evidence type="ECO:0000256" key="1">
    <source>
        <dbReference type="ARBA" id="ARBA00004651"/>
    </source>
</evidence>
<dbReference type="InterPro" id="IPR032807">
    <property type="entry name" value="GNVR"/>
</dbReference>
<evidence type="ECO:0000256" key="5">
    <source>
        <dbReference type="ARBA" id="ARBA00023136"/>
    </source>
</evidence>
<feature type="domain" description="Polysaccharide chain length determinant N-terminal" evidence="7">
    <location>
        <begin position="18"/>
        <end position="115"/>
    </location>
</feature>
<keyword evidence="5 6" id="KW-0472">Membrane</keyword>
<keyword evidence="3 6" id="KW-0812">Transmembrane</keyword>
<evidence type="ECO:0000313" key="10">
    <source>
        <dbReference type="Proteomes" id="UP000294692"/>
    </source>
</evidence>
<dbReference type="Gene3D" id="3.30.1890.10">
    <property type="entry name" value="FepE-like"/>
    <property type="match status" value="1"/>
</dbReference>
<feature type="domain" description="Tyrosine-protein kinase G-rich" evidence="8">
    <location>
        <begin position="301"/>
        <end position="343"/>
    </location>
</feature>
<dbReference type="Proteomes" id="UP000294692">
    <property type="component" value="Unassembled WGS sequence"/>
</dbReference>
<keyword evidence="2" id="KW-1003">Cell membrane</keyword>
<dbReference type="PANTHER" id="PTHR32309:SF13">
    <property type="entry name" value="FERRIC ENTEROBACTIN TRANSPORT PROTEIN FEPE"/>
    <property type="match status" value="1"/>
</dbReference>
<evidence type="ECO:0000256" key="4">
    <source>
        <dbReference type="ARBA" id="ARBA00022989"/>
    </source>
</evidence>
<dbReference type="AlphaFoldDB" id="A0A4R3VBY7"/>
<evidence type="ECO:0000259" key="8">
    <source>
        <dbReference type="Pfam" id="PF13807"/>
    </source>
</evidence>
<dbReference type="RefSeq" id="WP_132472702.1">
    <property type="nucleotide sequence ID" value="NZ_JBHRVM010000001.1"/>
</dbReference>
<keyword evidence="10" id="KW-1185">Reference proteome</keyword>
<dbReference type="Pfam" id="PF02706">
    <property type="entry name" value="Wzz"/>
    <property type="match status" value="1"/>
</dbReference>
<evidence type="ECO:0000256" key="6">
    <source>
        <dbReference type="SAM" id="Phobius"/>
    </source>
</evidence>
<evidence type="ECO:0000313" key="9">
    <source>
        <dbReference type="EMBL" id="TCV02817.1"/>
    </source>
</evidence>
<dbReference type="GO" id="GO:0004713">
    <property type="term" value="F:protein tyrosine kinase activity"/>
    <property type="evidence" value="ECO:0007669"/>
    <property type="project" value="TreeGrafter"/>
</dbReference>
<comment type="subcellular location">
    <subcellularLocation>
        <location evidence="1">Cell membrane</location>
        <topology evidence="1">Multi-pass membrane protein</topology>
    </subcellularLocation>
</comment>
<evidence type="ECO:0000256" key="3">
    <source>
        <dbReference type="ARBA" id="ARBA00022692"/>
    </source>
</evidence>
<evidence type="ECO:0000259" key="7">
    <source>
        <dbReference type="Pfam" id="PF02706"/>
    </source>
</evidence>
<dbReference type="InterPro" id="IPR003856">
    <property type="entry name" value="LPS_length_determ_N"/>
</dbReference>
<comment type="caution">
    <text evidence="9">The sequence shown here is derived from an EMBL/GenBank/DDBJ whole genome shotgun (WGS) entry which is preliminary data.</text>
</comment>
<keyword evidence="4 6" id="KW-1133">Transmembrane helix</keyword>
<sequence length="351" mass="38074">MTNHTHSTDQHAPLPASDEIDLRELALSLWASRLLICAVTLAVALAAAAYAFLSPAIYQSSVQTLPPPASALANYNAGSQLQKASPLPALTPQIAYQTFIRHLSSDSIRMKFFDDVYLPANTSDASEAQRDALWRRMANEIVVTPPKQGMDVASLTVEGENPTIVADWANQYVQEAITAAREELIGNLTSAVDVAKHVTSEQIKALRTVAATTRKAREARLDDALKIAESIKLEDPPQSGNLITSYSNDNTYLRGARAIRAEIERLRSRDSDDPYIEELPDLLKQEALLSSIDLNPESLAVAAIDRSALVPEDPIKPKKALILALGIVLGGMLGVFTALARAMFRRPKASA</sequence>
<evidence type="ECO:0000256" key="2">
    <source>
        <dbReference type="ARBA" id="ARBA00022475"/>
    </source>
</evidence>
<accession>A0A4R3VBY7</accession>
<dbReference type="EMBL" id="SMBX01000001">
    <property type="protein sequence ID" value="TCV02817.1"/>
    <property type="molecule type" value="Genomic_DNA"/>
</dbReference>